<dbReference type="EMBL" id="WBVX01000045">
    <property type="protein sequence ID" value="KAB2676658.1"/>
    <property type="molecule type" value="Genomic_DNA"/>
</dbReference>
<sequence>MAPMSAQGFTTVERELHELGTRIARIRLSRNLTQASLARETGASVRSIKRLEAGENVSLDTLIRVLAALNLGDRLVAALPDPDVRPVERIRHEGHERQRARERNAVQKATDWAWGEDEE</sequence>
<evidence type="ECO:0000256" key="1">
    <source>
        <dbReference type="SAM" id="MobiDB-lite"/>
    </source>
</evidence>
<dbReference type="RefSeq" id="WP_151653879.1">
    <property type="nucleotide sequence ID" value="NZ_WBVX01000045.1"/>
</dbReference>
<evidence type="ECO:0000313" key="3">
    <source>
        <dbReference type="EMBL" id="KAB2676658.1"/>
    </source>
</evidence>
<dbReference type="PROSITE" id="PS50943">
    <property type="entry name" value="HTH_CROC1"/>
    <property type="match status" value="1"/>
</dbReference>
<organism evidence="3 4">
    <name type="scientific">Brucella tritici</name>
    <dbReference type="NCBI Taxonomy" id="94626"/>
    <lineage>
        <taxon>Bacteria</taxon>
        <taxon>Pseudomonadati</taxon>
        <taxon>Pseudomonadota</taxon>
        <taxon>Alphaproteobacteria</taxon>
        <taxon>Hyphomicrobiales</taxon>
        <taxon>Brucellaceae</taxon>
        <taxon>Brucella/Ochrobactrum group</taxon>
        <taxon>Brucella</taxon>
    </lineage>
</organism>
<gene>
    <name evidence="3" type="ORF">F9L08_26080</name>
</gene>
<reference evidence="3 4" key="1">
    <citation type="submission" date="2019-09" db="EMBL/GenBank/DDBJ databases">
        <title>Taxonomic organization of the family Brucellaceae based on a phylogenomic approach.</title>
        <authorList>
            <person name="Leclercq S."/>
            <person name="Cloeckaert A."/>
            <person name="Zygmunt M.S."/>
        </authorList>
    </citation>
    <scope>NUCLEOTIDE SEQUENCE [LARGE SCALE GENOMIC DNA]</scope>
    <source>
        <strain evidence="3 4">WS1830</strain>
    </source>
</reference>
<comment type="caution">
    <text evidence="3">The sequence shown here is derived from an EMBL/GenBank/DDBJ whole genome shotgun (WGS) entry which is preliminary data.</text>
</comment>
<dbReference type="Proteomes" id="UP000481643">
    <property type="component" value="Unassembled WGS sequence"/>
</dbReference>
<dbReference type="AlphaFoldDB" id="A0A6L3Y743"/>
<dbReference type="CDD" id="cd00093">
    <property type="entry name" value="HTH_XRE"/>
    <property type="match status" value="1"/>
</dbReference>
<dbReference type="InterPro" id="IPR010982">
    <property type="entry name" value="Lambda_DNA-bd_dom_sf"/>
</dbReference>
<evidence type="ECO:0000259" key="2">
    <source>
        <dbReference type="PROSITE" id="PS50943"/>
    </source>
</evidence>
<dbReference type="InterPro" id="IPR001387">
    <property type="entry name" value="Cro/C1-type_HTH"/>
</dbReference>
<accession>A0A6L3Y743</accession>
<protein>
    <submittedName>
        <fullName evidence="3">Helix-turn-helix transcriptional regulator</fullName>
    </submittedName>
</protein>
<dbReference type="Pfam" id="PF01381">
    <property type="entry name" value="HTH_3"/>
    <property type="match status" value="1"/>
</dbReference>
<evidence type="ECO:0000313" key="4">
    <source>
        <dbReference type="Proteomes" id="UP000481643"/>
    </source>
</evidence>
<dbReference type="SMART" id="SM00530">
    <property type="entry name" value="HTH_XRE"/>
    <property type="match status" value="1"/>
</dbReference>
<feature type="compositionally biased region" description="Basic and acidic residues" evidence="1">
    <location>
        <begin position="95"/>
        <end position="105"/>
    </location>
</feature>
<feature type="domain" description="HTH cro/C1-type" evidence="2">
    <location>
        <begin position="23"/>
        <end position="75"/>
    </location>
</feature>
<dbReference type="SUPFAM" id="SSF47413">
    <property type="entry name" value="lambda repressor-like DNA-binding domains"/>
    <property type="match status" value="1"/>
</dbReference>
<name>A0A6L3Y743_9HYPH</name>
<proteinExistence type="predicted"/>
<feature type="region of interest" description="Disordered" evidence="1">
    <location>
        <begin position="95"/>
        <end position="119"/>
    </location>
</feature>
<dbReference type="GO" id="GO:0003677">
    <property type="term" value="F:DNA binding"/>
    <property type="evidence" value="ECO:0007669"/>
    <property type="project" value="InterPro"/>
</dbReference>
<dbReference type="Gene3D" id="1.10.260.40">
    <property type="entry name" value="lambda repressor-like DNA-binding domains"/>
    <property type="match status" value="1"/>
</dbReference>